<feature type="signal peptide" evidence="1">
    <location>
        <begin position="1"/>
        <end position="24"/>
    </location>
</feature>
<gene>
    <name evidence="2" type="ORF">SAMN05661093_01760</name>
</gene>
<dbReference type="EMBL" id="FWXV01000001">
    <property type="protein sequence ID" value="SMC73206.1"/>
    <property type="molecule type" value="Genomic_DNA"/>
</dbReference>
<dbReference type="PROSITE" id="PS51257">
    <property type="entry name" value="PROKAR_LIPOPROTEIN"/>
    <property type="match status" value="1"/>
</dbReference>
<dbReference type="Proteomes" id="UP000192674">
    <property type="component" value="Unassembled WGS sequence"/>
</dbReference>
<sequence>MRWLATAVVGLGLAGAGCAPTGQAPPTQASPPPPPPATQQLVRWSDAMCGTAKAIDSARPSAVQFASSTPDATRADAFIREVATWVDGTSKQLQDLKPTGIEPVDSHTSKLRTWFTGLEKKSVDGMKAGEADKVAHAGPLAQEFSTSEPAEAGLSALAERTPELVASYNVAPGCTPVRQAGQDGRERDLVLWANIMCATTKELSTLRTDPLADPAVSDPRFQRAAWASLGTYISSAGSPLSDVSTQLSSVKPIGIAEADAYQAALLSAVQSAMAKLPQGTSSTELFQLPIDQLKAKATEVAGILATAKPKEPGLDAIVAKDEKLKAAHGLAPSCESPQQTPATAANGTDLSACQSGKCQVQITGSADVTAGGHTFKVSVSSAGVTVTDASRVLNLGPGGQGSFGDATKTIAVKLVSLTGNAAIVDITAS</sequence>
<evidence type="ECO:0000313" key="3">
    <source>
        <dbReference type="Proteomes" id="UP000192674"/>
    </source>
</evidence>
<evidence type="ECO:0000256" key="1">
    <source>
        <dbReference type="SAM" id="SignalP"/>
    </source>
</evidence>
<evidence type="ECO:0000313" key="2">
    <source>
        <dbReference type="EMBL" id="SMC73206.1"/>
    </source>
</evidence>
<feature type="chain" id="PRO_5012370878" evidence="1">
    <location>
        <begin position="25"/>
        <end position="429"/>
    </location>
</feature>
<dbReference type="AlphaFoldDB" id="A0A1W2BK42"/>
<keyword evidence="1" id="KW-0732">Signal</keyword>
<keyword evidence="3" id="KW-1185">Reference proteome</keyword>
<name>A0A1W2BK42_KIBAR</name>
<protein>
    <submittedName>
        <fullName evidence="2">Uncharacterized protein</fullName>
    </submittedName>
</protein>
<proteinExistence type="predicted"/>
<accession>A0A1W2BK42</accession>
<reference evidence="2 3" key="1">
    <citation type="submission" date="2017-04" db="EMBL/GenBank/DDBJ databases">
        <authorList>
            <person name="Afonso C.L."/>
            <person name="Miller P.J."/>
            <person name="Scott M.A."/>
            <person name="Spackman E."/>
            <person name="Goraichik I."/>
            <person name="Dimitrov K.M."/>
            <person name="Suarez D.L."/>
            <person name="Swayne D.E."/>
        </authorList>
    </citation>
    <scope>NUCLEOTIDE SEQUENCE [LARGE SCALE GENOMIC DNA]</scope>
    <source>
        <strain evidence="2 3">DSM 43828</strain>
    </source>
</reference>
<organism evidence="2 3">
    <name type="scientific">Kibdelosporangium aridum</name>
    <dbReference type="NCBI Taxonomy" id="2030"/>
    <lineage>
        <taxon>Bacteria</taxon>
        <taxon>Bacillati</taxon>
        <taxon>Actinomycetota</taxon>
        <taxon>Actinomycetes</taxon>
        <taxon>Pseudonocardiales</taxon>
        <taxon>Pseudonocardiaceae</taxon>
        <taxon>Kibdelosporangium</taxon>
    </lineage>
</organism>